<dbReference type="Proteomes" id="UP000013201">
    <property type="component" value="Unassembled WGS sequence"/>
</dbReference>
<sequence length="41" mass="4622">MRLKRRDRQALTLGDFTDDDRAAVAASRAPREADAFNDELS</sequence>
<proteinExistence type="predicted"/>
<dbReference type="AlphaFoldDB" id="N1MWU1"/>
<accession>N1MWU1</accession>
<protein>
    <submittedName>
        <fullName evidence="1">Uncharacterized protein</fullName>
    </submittedName>
</protein>
<organism evidence="1 2">
    <name type="scientific">Sphingobium indicum BiD32</name>
    <dbReference type="NCBI Taxonomy" id="1301087"/>
    <lineage>
        <taxon>Bacteria</taxon>
        <taxon>Pseudomonadati</taxon>
        <taxon>Pseudomonadota</taxon>
        <taxon>Alphaproteobacteria</taxon>
        <taxon>Sphingomonadales</taxon>
        <taxon>Sphingomonadaceae</taxon>
        <taxon>Sphingobium</taxon>
    </lineage>
</organism>
<evidence type="ECO:0000313" key="1">
    <source>
        <dbReference type="EMBL" id="CCW19728.1"/>
    </source>
</evidence>
<reference evidence="1 2" key="1">
    <citation type="submission" date="2013-03" db="EMBL/GenBank/DDBJ databases">
        <authorList>
            <person name="Le V."/>
        </authorList>
    </citation>
    <scope>NUCLEOTIDE SEQUENCE [LARGE SCALE GENOMIC DNA]</scope>
    <source>
        <strain evidence="1 2">BiD32</strain>
    </source>
</reference>
<keyword evidence="2" id="KW-1185">Reference proteome</keyword>
<evidence type="ECO:0000313" key="2">
    <source>
        <dbReference type="Proteomes" id="UP000013201"/>
    </source>
</evidence>
<gene>
    <name evidence="1" type="ORF">EBBID32_40980</name>
</gene>
<dbReference type="EMBL" id="CAVK010000225">
    <property type="protein sequence ID" value="CCW19728.1"/>
    <property type="molecule type" value="Genomic_DNA"/>
</dbReference>
<name>N1MWU1_9SPHN</name>
<comment type="caution">
    <text evidence="1">The sequence shown here is derived from an EMBL/GenBank/DDBJ whole genome shotgun (WGS) entry which is preliminary data.</text>
</comment>
<reference evidence="2" key="2">
    <citation type="submission" date="2013-04" db="EMBL/GenBank/DDBJ databases">
        <title>Bisphenol A degrading Sphingobium sp. strain BiD32.</title>
        <authorList>
            <person name="Nielsen J.L."/>
            <person name="Zhou N.A."/>
            <person name="Kjeldal H."/>
        </authorList>
    </citation>
    <scope>NUCLEOTIDE SEQUENCE [LARGE SCALE GENOMIC DNA]</scope>
    <source>
        <strain evidence="2">BiD32</strain>
    </source>
</reference>